<comment type="caution">
    <text evidence="2">The sequence shown here is derived from an EMBL/GenBank/DDBJ whole genome shotgun (WGS) entry which is preliminary data.</text>
</comment>
<feature type="transmembrane region" description="Helical" evidence="1">
    <location>
        <begin position="102"/>
        <end position="123"/>
    </location>
</feature>
<keyword evidence="3" id="KW-1185">Reference proteome</keyword>
<feature type="transmembrane region" description="Helical" evidence="1">
    <location>
        <begin position="12"/>
        <end position="31"/>
    </location>
</feature>
<dbReference type="InParanoid" id="A0A545AGH9"/>
<evidence type="ECO:0000313" key="2">
    <source>
        <dbReference type="EMBL" id="TQS40404.1"/>
    </source>
</evidence>
<keyword evidence="1" id="KW-1133">Transmembrane helix</keyword>
<dbReference type="AlphaFoldDB" id="A0A545AGH9"/>
<dbReference type="Proteomes" id="UP000317982">
    <property type="component" value="Unassembled WGS sequence"/>
</dbReference>
<sequence length="183" mass="18669">MRWVTLYARSRRVPAAVAAAAGVTGVTWVFGGPGGINRTALVLTVLVLVAVVTATLSGPDDSLDRTAARPWGWLRASHLVAALLLVLVVLTPGPVRPVVRDAAGLLGLTALGASTVGTGRSWFLPLGWTLGATIFPADGVLGEVLTWPTQGGPSRPADLVAGGLALAGFVAYVGRGPRGSSWS</sequence>
<keyword evidence="1" id="KW-0472">Membrane</keyword>
<evidence type="ECO:0000256" key="1">
    <source>
        <dbReference type="SAM" id="Phobius"/>
    </source>
</evidence>
<gene>
    <name evidence="2" type="ORF">FL583_35100</name>
</gene>
<accession>A0A545AGH9</accession>
<keyword evidence="1" id="KW-0812">Transmembrane</keyword>
<evidence type="ECO:0000313" key="3">
    <source>
        <dbReference type="Proteomes" id="UP000317982"/>
    </source>
</evidence>
<reference evidence="2 3" key="1">
    <citation type="submission" date="2019-07" db="EMBL/GenBank/DDBJ databases">
        <title>Cryptosporangium phraense sp. nov., isolated from plant litter.</title>
        <authorList>
            <person name="Suriyachadkun C."/>
        </authorList>
    </citation>
    <scope>NUCLEOTIDE SEQUENCE [LARGE SCALE GENOMIC DNA]</scope>
    <source>
        <strain evidence="2 3">A-T 5661</strain>
    </source>
</reference>
<feature type="transmembrane region" description="Helical" evidence="1">
    <location>
        <begin position="71"/>
        <end position="90"/>
    </location>
</feature>
<dbReference type="OrthoDB" id="3297019at2"/>
<organism evidence="2 3">
    <name type="scientific">Cryptosporangium phraense</name>
    <dbReference type="NCBI Taxonomy" id="2593070"/>
    <lineage>
        <taxon>Bacteria</taxon>
        <taxon>Bacillati</taxon>
        <taxon>Actinomycetota</taxon>
        <taxon>Actinomycetes</taxon>
        <taxon>Cryptosporangiales</taxon>
        <taxon>Cryptosporangiaceae</taxon>
        <taxon>Cryptosporangium</taxon>
    </lineage>
</organism>
<feature type="transmembrane region" description="Helical" evidence="1">
    <location>
        <begin position="40"/>
        <end position="59"/>
    </location>
</feature>
<name>A0A545AGH9_9ACTN</name>
<dbReference type="RefSeq" id="WP_142709248.1">
    <property type="nucleotide sequence ID" value="NZ_VIRS01000042.1"/>
</dbReference>
<protein>
    <submittedName>
        <fullName evidence="2">Uncharacterized protein</fullName>
    </submittedName>
</protein>
<dbReference type="EMBL" id="VIRS01000042">
    <property type="protein sequence ID" value="TQS40404.1"/>
    <property type="molecule type" value="Genomic_DNA"/>
</dbReference>
<proteinExistence type="predicted"/>